<reference evidence="1" key="1">
    <citation type="submission" date="2021-05" db="EMBL/GenBank/DDBJ databases">
        <authorList>
            <person name="Pan Q."/>
            <person name="Jouanno E."/>
            <person name="Zahm M."/>
            <person name="Klopp C."/>
            <person name="Cabau C."/>
            <person name="Louis A."/>
            <person name="Berthelot C."/>
            <person name="Parey E."/>
            <person name="Roest Crollius H."/>
            <person name="Montfort J."/>
            <person name="Robinson-Rechavi M."/>
            <person name="Bouchez O."/>
            <person name="Lampietro C."/>
            <person name="Lopez Roques C."/>
            <person name="Donnadieu C."/>
            <person name="Postlethwait J."/>
            <person name="Bobe J."/>
            <person name="Dillon D."/>
            <person name="Chandos A."/>
            <person name="von Hippel F."/>
            <person name="Guiguen Y."/>
        </authorList>
    </citation>
    <scope>NUCLEOTIDE SEQUENCE</scope>
    <source>
        <strain evidence="1">YG-Jan2019</strain>
    </source>
</reference>
<accession>A0ACC2G4H7</accession>
<gene>
    <name evidence="1" type="ORF">DPEC_G00205580</name>
</gene>
<keyword evidence="2" id="KW-1185">Reference proteome</keyword>
<sequence length="150" mass="17053">MCLRMFMSKLIQQSPRLSLPYFILSSASSLPKTDVKYERAETPAHPTLPYNSWAVREHLHSVSIRHLQTIDNRSANITLLNKYKVTMAVPGGTMEILSDIPHHVWKGLPDSIRLSPSAVDRSRIGVWASRYIPRGRRFGPFLGEKKKGSR</sequence>
<name>A0ACC2G4H7_DALPE</name>
<protein>
    <submittedName>
        <fullName evidence="1">Uncharacterized protein</fullName>
    </submittedName>
</protein>
<dbReference type="EMBL" id="CM055744">
    <property type="protein sequence ID" value="KAJ7998501.1"/>
    <property type="molecule type" value="Genomic_DNA"/>
</dbReference>
<organism evidence="1 2">
    <name type="scientific">Dallia pectoralis</name>
    <name type="common">Alaska blackfish</name>
    <dbReference type="NCBI Taxonomy" id="75939"/>
    <lineage>
        <taxon>Eukaryota</taxon>
        <taxon>Metazoa</taxon>
        <taxon>Chordata</taxon>
        <taxon>Craniata</taxon>
        <taxon>Vertebrata</taxon>
        <taxon>Euteleostomi</taxon>
        <taxon>Actinopterygii</taxon>
        <taxon>Neopterygii</taxon>
        <taxon>Teleostei</taxon>
        <taxon>Protacanthopterygii</taxon>
        <taxon>Esociformes</taxon>
        <taxon>Umbridae</taxon>
        <taxon>Dallia</taxon>
    </lineage>
</organism>
<comment type="caution">
    <text evidence="1">The sequence shown here is derived from an EMBL/GenBank/DDBJ whole genome shotgun (WGS) entry which is preliminary data.</text>
</comment>
<evidence type="ECO:0000313" key="2">
    <source>
        <dbReference type="Proteomes" id="UP001157502"/>
    </source>
</evidence>
<dbReference type="Proteomes" id="UP001157502">
    <property type="component" value="Chromosome 17"/>
</dbReference>
<evidence type="ECO:0000313" key="1">
    <source>
        <dbReference type="EMBL" id="KAJ7998501.1"/>
    </source>
</evidence>
<proteinExistence type="predicted"/>